<sequence>MTAKRAQNTIKKFPGCRIVFCKDLLDICDTFEGSEIVERIRLLDSTVFSERNFSDFLRNTSDKKRIGKDNEEASSSSENRIRLEEINVPSEPFKDHEDEEVYDYDDEISDVKAMNFSIEESETEEISQPEAVQVESSLFNACHDFKFLNFNFMSTLIERKFKDQLYTKTNPSLVSSSSLFHVR</sequence>
<name>A0A2N0QDN5_9GLOM</name>
<organism evidence="1 2">
    <name type="scientific">Rhizophagus irregularis</name>
    <dbReference type="NCBI Taxonomy" id="588596"/>
    <lineage>
        <taxon>Eukaryota</taxon>
        <taxon>Fungi</taxon>
        <taxon>Fungi incertae sedis</taxon>
        <taxon>Mucoromycota</taxon>
        <taxon>Glomeromycotina</taxon>
        <taxon>Glomeromycetes</taxon>
        <taxon>Glomerales</taxon>
        <taxon>Glomeraceae</taxon>
        <taxon>Rhizophagus</taxon>
    </lineage>
</organism>
<comment type="caution">
    <text evidence="1">The sequence shown here is derived from an EMBL/GenBank/DDBJ whole genome shotgun (WGS) entry which is preliminary data.</text>
</comment>
<evidence type="ECO:0000313" key="2">
    <source>
        <dbReference type="Proteomes" id="UP000232722"/>
    </source>
</evidence>
<reference evidence="1 2" key="2">
    <citation type="submission" date="2017-09" db="EMBL/GenBank/DDBJ databases">
        <title>Extensive intraspecific genome diversity in a model arbuscular mycorrhizal fungus.</title>
        <authorList>
            <person name="Chen E.C."/>
            <person name="Morin E."/>
            <person name="Beaudet D."/>
            <person name="Noel J."/>
            <person name="Ndikumana S."/>
            <person name="Charron P."/>
            <person name="St-Onge C."/>
            <person name="Giorgi J."/>
            <person name="Grigoriev I.V."/>
            <person name="Roux C."/>
            <person name="Martin F.M."/>
            <person name="Corradi N."/>
        </authorList>
    </citation>
    <scope>NUCLEOTIDE SEQUENCE [LARGE SCALE GENOMIC DNA]</scope>
    <source>
        <strain evidence="1 2">A5</strain>
    </source>
</reference>
<evidence type="ECO:0000313" key="1">
    <source>
        <dbReference type="EMBL" id="PKC17177.1"/>
    </source>
</evidence>
<protein>
    <submittedName>
        <fullName evidence="1">Uncharacterized protein</fullName>
    </submittedName>
</protein>
<dbReference type="VEuPathDB" id="FungiDB:FUN_021315"/>
<gene>
    <name evidence="1" type="ORF">RhiirA5_406214</name>
</gene>
<dbReference type="AlphaFoldDB" id="A0A2N0QDN5"/>
<accession>A0A2N0QDN5</accession>
<reference evidence="1 2" key="1">
    <citation type="submission" date="2016-04" db="EMBL/GenBank/DDBJ databases">
        <title>Genome analyses suggest a sexual origin of heterokaryosis in a supposedly ancient asexual fungus.</title>
        <authorList>
            <person name="Ropars J."/>
            <person name="Sedzielewska K."/>
            <person name="Noel J."/>
            <person name="Charron P."/>
            <person name="Farinelli L."/>
            <person name="Marton T."/>
            <person name="Kruger M."/>
            <person name="Pelin A."/>
            <person name="Brachmann A."/>
            <person name="Corradi N."/>
        </authorList>
    </citation>
    <scope>NUCLEOTIDE SEQUENCE [LARGE SCALE GENOMIC DNA]</scope>
    <source>
        <strain evidence="1 2">A5</strain>
    </source>
</reference>
<dbReference type="VEuPathDB" id="FungiDB:RhiirFUN_003152"/>
<proteinExistence type="predicted"/>
<dbReference type="Proteomes" id="UP000232722">
    <property type="component" value="Unassembled WGS sequence"/>
</dbReference>
<dbReference type="EMBL" id="LLXJ01000024">
    <property type="protein sequence ID" value="PKC17177.1"/>
    <property type="molecule type" value="Genomic_DNA"/>
</dbReference>